<accession>A0ABM8U9K1</accession>
<proteinExistence type="predicted"/>
<name>A0ABM8U9K1_9BURK</name>
<comment type="caution">
    <text evidence="2">The sequence shown here is derived from an EMBL/GenBank/DDBJ whole genome shotgun (WGS) entry which is preliminary data.</text>
</comment>
<evidence type="ECO:0000313" key="2">
    <source>
        <dbReference type="EMBL" id="CAG4919715.1"/>
    </source>
</evidence>
<reference evidence="2 3" key="1">
    <citation type="submission" date="2021-04" db="EMBL/GenBank/DDBJ databases">
        <authorList>
            <person name="Vanwijnsberghe S."/>
        </authorList>
    </citation>
    <scope>NUCLEOTIDE SEQUENCE [LARGE SCALE GENOMIC DNA]</scope>
    <source>
        <strain evidence="2 3">LMG 32171</strain>
    </source>
</reference>
<dbReference type="RefSeq" id="WP_228982721.1">
    <property type="nucleotide sequence ID" value="NZ_CAJQYY010000033.1"/>
</dbReference>
<evidence type="ECO:0000256" key="1">
    <source>
        <dbReference type="SAM" id="MobiDB-lite"/>
    </source>
</evidence>
<dbReference type="Proteomes" id="UP000789752">
    <property type="component" value="Unassembled WGS sequence"/>
</dbReference>
<evidence type="ECO:0000313" key="3">
    <source>
        <dbReference type="Proteomes" id="UP000789752"/>
    </source>
</evidence>
<feature type="compositionally biased region" description="Basic and acidic residues" evidence="1">
    <location>
        <begin position="68"/>
        <end position="83"/>
    </location>
</feature>
<gene>
    <name evidence="2" type="ORF">R54767_04637</name>
</gene>
<feature type="region of interest" description="Disordered" evidence="1">
    <location>
        <begin position="31"/>
        <end position="83"/>
    </location>
</feature>
<organism evidence="2 3">
    <name type="scientific">Paraburkholderia gardini</name>
    <dbReference type="NCBI Taxonomy" id="2823469"/>
    <lineage>
        <taxon>Bacteria</taxon>
        <taxon>Pseudomonadati</taxon>
        <taxon>Pseudomonadota</taxon>
        <taxon>Betaproteobacteria</taxon>
        <taxon>Burkholderiales</taxon>
        <taxon>Burkholderiaceae</taxon>
        <taxon>Paraburkholderia</taxon>
    </lineage>
</organism>
<sequence>MKPVSLLLYGMVVSLLAVRTLAQERPQMWNWHPERSASLKTGQNDTPDRSFTPPTPRGNLRGDIASNARERPDVSRDNDQRRR</sequence>
<protein>
    <recommendedName>
        <fullName evidence="4">Secreted protein</fullName>
    </recommendedName>
</protein>
<keyword evidence="3" id="KW-1185">Reference proteome</keyword>
<evidence type="ECO:0008006" key="4">
    <source>
        <dbReference type="Google" id="ProtNLM"/>
    </source>
</evidence>
<dbReference type="EMBL" id="CAJQYY010000033">
    <property type="protein sequence ID" value="CAG4919715.1"/>
    <property type="molecule type" value="Genomic_DNA"/>
</dbReference>